<sequence length="85" mass="9028">MAKLAAFFNTRYRVSVLACTIASATLGVELSLTEQSVHALDVNLLTCPGSATTSYNPGLTNTEQQTTIVPALPSFLPDALLFLKV</sequence>
<gene>
    <name evidence="1" type="ORF">LC586_17250</name>
</gene>
<protein>
    <submittedName>
        <fullName evidence="1">Uncharacterized protein</fullName>
    </submittedName>
</protein>
<evidence type="ECO:0000313" key="2">
    <source>
        <dbReference type="Proteomes" id="UP001199525"/>
    </source>
</evidence>
<organism evidence="1 2">
    <name type="scientific">Nostoc favosum CHAB5714</name>
    <dbReference type="NCBI Taxonomy" id="2780399"/>
    <lineage>
        <taxon>Bacteria</taxon>
        <taxon>Bacillati</taxon>
        <taxon>Cyanobacteriota</taxon>
        <taxon>Cyanophyceae</taxon>
        <taxon>Nostocales</taxon>
        <taxon>Nostocaceae</taxon>
        <taxon>Nostoc</taxon>
        <taxon>Nostoc favosum</taxon>
    </lineage>
</organism>
<dbReference type="Proteomes" id="UP001199525">
    <property type="component" value="Unassembled WGS sequence"/>
</dbReference>
<name>A0ABS8I9T8_9NOSO</name>
<accession>A0ABS8I9T8</accession>
<keyword evidence="2" id="KW-1185">Reference proteome</keyword>
<dbReference type="EMBL" id="JAIVFQ010000023">
    <property type="protein sequence ID" value="MCC5600911.1"/>
    <property type="molecule type" value="Genomic_DNA"/>
</dbReference>
<comment type="caution">
    <text evidence="1">The sequence shown here is derived from an EMBL/GenBank/DDBJ whole genome shotgun (WGS) entry which is preliminary data.</text>
</comment>
<reference evidence="1 2" key="1">
    <citation type="journal article" date="2021" name="Microorganisms">
        <title>Genome Evolution of Filamentous Cyanobacterium Nostoc Species: From Facultative Symbiosis to Free Living.</title>
        <authorList>
            <person name="Huo D."/>
            <person name="Li H."/>
            <person name="Cai F."/>
            <person name="Guo X."/>
            <person name="Qiao Z."/>
            <person name="Wang W."/>
            <person name="Yu G."/>
            <person name="Li R."/>
        </authorList>
    </citation>
    <scope>NUCLEOTIDE SEQUENCE [LARGE SCALE GENOMIC DNA]</scope>
    <source>
        <strain evidence="1 2">CHAB 5714</strain>
    </source>
</reference>
<proteinExistence type="predicted"/>
<evidence type="ECO:0000313" key="1">
    <source>
        <dbReference type="EMBL" id="MCC5600911.1"/>
    </source>
</evidence>